<reference evidence="2" key="1">
    <citation type="submission" date="2011-05" db="EMBL/GenBank/DDBJ databases">
        <authorList>
            <person name="Richards S.R."/>
            <person name="Qu J."/>
            <person name="Jiang H."/>
            <person name="Jhangiani S.N."/>
            <person name="Agravi P."/>
            <person name="Goodspeed R."/>
            <person name="Gross S."/>
            <person name="Mandapat C."/>
            <person name="Jackson L."/>
            <person name="Mathew T."/>
            <person name="Pu L."/>
            <person name="Thornton R."/>
            <person name="Saada N."/>
            <person name="Wilczek-Boney K.B."/>
            <person name="Lee S."/>
            <person name="Kovar C."/>
            <person name="Wu Y."/>
            <person name="Scherer S.E."/>
            <person name="Worley K.C."/>
            <person name="Muzny D.M."/>
            <person name="Gibbs R."/>
        </authorList>
    </citation>
    <scope>NUCLEOTIDE SEQUENCE</scope>
    <source>
        <strain evidence="2">Brora</strain>
    </source>
</reference>
<reference evidence="1" key="2">
    <citation type="submission" date="2015-02" db="UniProtKB">
        <authorList>
            <consortium name="EnsemblMetazoa"/>
        </authorList>
    </citation>
    <scope>IDENTIFICATION</scope>
</reference>
<organism evidence="1 2">
    <name type="scientific">Strigamia maritima</name>
    <name type="common">European centipede</name>
    <name type="synonym">Geophilus maritimus</name>
    <dbReference type="NCBI Taxonomy" id="126957"/>
    <lineage>
        <taxon>Eukaryota</taxon>
        <taxon>Metazoa</taxon>
        <taxon>Ecdysozoa</taxon>
        <taxon>Arthropoda</taxon>
        <taxon>Myriapoda</taxon>
        <taxon>Chilopoda</taxon>
        <taxon>Pleurostigmophora</taxon>
        <taxon>Geophilomorpha</taxon>
        <taxon>Linotaeniidae</taxon>
        <taxon>Strigamia</taxon>
    </lineage>
</organism>
<proteinExistence type="predicted"/>
<evidence type="ECO:0000313" key="1">
    <source>
        <dbReference type="EnsemblMetazoa" id="SMAR009367-PA"/>
    </source>
</evidence>
<dbReference type="PANTHER" id="PTHR11439:SF483">
    <property type="entry name" value="PEPTIDE SYNTHASE GLIP-LIKE, PUTATIVE (AFU_ORTHOLOGUE AFUA_3G12920)-RELATED"/>
    <property type="match status" value="1"/>
</dbReference>
<name>T1J6U1_STRMM</name>
<keyword evidence="2" id="KW-1185">Reference proteome</keyword>
<accession>T1J6U1</accession>
<evidence type="ECO:0000313" key="2">
    <source>
        <dbReference type="Proteomes" id="UP000014500"/>
    </source>
</evidence>
<dbReference type="EMBL" id="JH431888">
    <property type="status" value="NOT_ANNOTATED_CDS"/>
    <property type="molecule type" value="Genomic_DNA"/>
</dbReference>
<dbReference type="CDD" id="cd09272">
    <property type="entry name" value="RNase_HI_RT_Ty1"/>
    <property type="match status" value="1"/>
</dbReference>
<dbReference type="PANTHER" id="PTHR11439">
    <property type="entry name" value="GAG-POL-RELATED RETROTRANSPOSON"/>
    <property type="match status" value="1"/>
</dbReference>
<dbReference type="STRING" id="126957.T1J6U1"/>
<dbReference type="OMA" id="RMKHVEV"/>
<dbReference type="EnsemblMetazoa" id="SMAR009367-RA">
    <property type="protein sequence ID" value="SMAR009367-PA"/>
    <property type="gene ID" value="SMAR009367"/>
</dbReference>
<dbReference type="AlphaFoldDB" id="T1J6U1"/>
<dbReference type="HOGENOM" id="CLU_001650_6_0_1"/>
<dbReference type="Proteomes" id="UP000014500">
    <property type="component" value="Unassembled WGS sequence"/>
</dbReference>
<protein>
    <submittedName>
        <fullName evidence="1">Uncharacterized protein</fullName>
    </submittedName>
</protein>
<sequence length="266" mass="30317">MIGTTLTKCKPEESISDFPYRSLIGSLMFLASRTRPDILYAVTYLSQFNVMHSAKHVKCLKQVLQYVINTEHLVVNLSKCINESLYVHVDASWATDLDSCKFWRSYCVPWRSTSFLGVAKSKEALPEALWRLNASWATDLDSCKSFGGHIVYLGGAPLSWGCKKQGSVAGSTMEAEYIALVHAVREIYWMSSMFEYYILLNYVNVPKVFSDSMSSIQFMQNDLENTKTKHLRIKYCMHVIGLQKNIYSRKIHTIHNTADILQNGLL</sequence>
<dbReference type="PhylomeDB" id="T1J6U1"/>
<dbReference type="eggNOG" id="KOG0017">
    <property type="taxonomic scope" value="Eukaryota"/>
</dbReference>